<dbReference type="OrthoDB" id="771136at2759"/>
<dbReference type="GO" id="GO:0008233">
    <property type="term" value="F:peptidase activity"/>
    <property type="evidence" value="ECO:0007669"/>
    <property type="project" value="UniProtKB-KW"/>
</dbReference>
<dbReference type="InterPro" id="IPR005299">
    <property type="entry name" value="MeTrfase_7"/>
</dbReference>
<keyword evidence="2" id="KW-0378">Hydrolase</keyword>
<name>A0A9W8WNP4_9HYPO</name>
<dbReference type="Proteomes" id="UP001140502">
    <property type="component" value="Unassembled WGS sequence"/>
</dbReference>
<gene>
    <name evidence="2" type="primary">LUC8</name>
    <name evidence="2" type="ORF">N0V84_000261</name>
</gene>
<dbReference type="EMBL" id="JAPEUR010000002">
    <property type="protein sequence ID" value="KAJ4329366.1"/>
    <property type="molecule type" value="Genomic_DNA"/>
</dbReference>
<sequence length="550" mass="60910">MLSDWTWMSLFVKSGRCLNQYDPSLCLATSGQTWFDERTSASFANTSLPQLSWPLTAFAPNFTVDYGTDDVCIGEVCSAGTVLQVSDFPYHSEGIPKVPFSGIFGMAPVTAGLNETFHPANYQAWKAGKLGFRVGWNSCAALASSDSCLGGEAKLVFGGTNSSLYDNDALRIYEIQNPDWLSDAFYPLTPPRENYWTTPLTSTWIHGASDEESRNFAVPFSGSNGSKITPLAVLNEGFEGLGAPLSLNAYNWLVDRIRGTLAWNDTVDEIHAQGSSGFNTTEQDWYTVSCDEMDSYLELAYELNGHTNYTVRPQDDVIKLGGSSICYLSVNVWKYGRTEDGNAKVALLGLAFLKRFQAHLDLLQFLKLRADEIVPGGSLVLSFVSQSSSGKENYDGLVDACRNAMIDMVKDGTLPGVVAGSFHVPTCNRTLQGVHQAIEEVIPTWIAHEVFEQDCLHPAKKDLELQKKSDCQEDDDASRQYANVVVDWLMAVCAGYFLKAVKVGSDNMVTDEIAEKYLAGWVKRTKEFFFKDHRDEDVVCSFIFVRLERV</sequence>
<reference evidence="2" key="1">
    <citation type="submission" date="2022-10" db="EMBL/GenBank/DDBJ databases">
        <title>Tapping the CABI collections for fungal endophytes: first genome assemblies for Collariella, Neodidymelliopsis, Ascochyta clinopodiicola, Didymella pomorum, Didymosphaeria variabile, Neocosmospora piperis and Neocucurbitaria cava.</title>
        <authorList>
            <person name="Hill R."/>
        </authorList>
    </citation>
    <scope>NUCLEOTIDE SEQUENCE</scope>
    <source>
        <strain evidence="2">IMI 366586</strain>
    </source>
</reference>
<protein>
    <submittedName>
        <fullName evidence="2">Secreted aspartic protease luc8</fullName>
    </submittedName>
</protein>
<keyword evidence="3" id="KW-1185">Reference proteome</keyword>
<dbReference type="PROSITE" id="PS51767">
    <property type="entry name" value="PEPTIDASE_A1"/>
    <property type="match status" value="1"/>
</dbReference>
<dbReference type="InterPro" id="IPR033121">
    <property type="entry name" value="PEPTIDASE_A1"/>
</dbReference>
<comment type="caution">
    <text evidence="2">The sequence shown here is derived from an EMBL/GenBank/DDBJ whole genome shotgun (WGS) entry which is preliminary data.</text>
</comment>
<organism evidence="2 3">
    <name type="scientific">Fusarium piperis</name>
    <dbReference type="NCBI Taxonomy" id="1435070"/>
    <lineage>
        <taxon>Eukaryota</taxon>
        <taxon>Fungi</taxon>
        <taxon>Dikarya</taxon>
        <taxon>Ascomycota</taxon>
        <taxon>Pezizomycotina</taxon>
        <taxon>Sordariomycetes</taxon>
        <taxon>Hypocreomycetidae</taxon>
        <taxon>Hypocreales</taxon>
        <taxon>Nectriaceae</taxon>
        <taxon>Fusarium</taxon>
        <taxon>Fusarium solani species complex</taxon>
    </lineage>
</organism>
<dbReference type="InterPro" id="IPR029063">
    <property type="entry name" value="SAM-dependent_MTases_sf"/>
</dbReference>
<dbReference type="InterPro" id="IPR021109">
    <property type="entry name" value="Peptidase_aspartic_dom_sf"/>
</dbReference>
<proteinExistence type="predicted"/>
<evidence type="ECO:0000313" key="2">
    <source>
        <dbReference type="EMBL" id="KAJ4329366.1"/>
    </source>
</evidence>
<evidence type="ECO:0000259" key="1">
    <source>
        <dbReference type="PROSITE" id="PS51767"/>
    </source>
</evidence>
<dbReference type="Gene3D" id="2.40.70.10">
    <property type="entry name" value="Acid Proteases"/>
    <property type="match status" value="2"/>
</dbReference>
<dbReference type="SUPFAM" id="SSF53335">
    <property type="entry name" value="S-adenosyl-L-methionine-dependent methyltransferases"/>
    <property type="match status" value="1"/>
</dbReference>
<feature type="domain" description="Peptidase A1" evidence="1">
    <location>
        <begin position="1"/>
        <end position="371"/>
    </location>
</feature>
<evidence type="ECO:0000313" key="3">
    <source>
        <dbReference type="Proteomes" id="UP001140502"/>
    </source>
</evidence>
<dbReference type="AlphaFoldDB" id="A0A9W8WNP4"/>
<keyword evidence="2" id="KW-0645">Protease</keyword>
<dbReference type="SUPFAM" id="SSF50630">
    <property type="entry name" value="Acid proteases"/>
    <property type="match status" value="1"/>
</dbReference>
<accession>A0A9W8WNP4</accession>
<dbReference type="Pfam" id="PF03492">
    <property type="entry name" value="Methyltransf_7"/>
    <property type="match status" value="1"/>
</dbReference>
<dbReference type="GO" id="GO:0006508">
    <property type="term" value="P:proteolysis"/>
    <property type="evidence" value="ECO:0007669"/>
    <property type="project" value="UniProtKB-KW"/>
</dbReference>
<dbReference type="GO" id="GO:0008168">
    <property type="term" value="F:methyltransferase activity"/>
    <property type="evidence" value="ECO:0007669"/>
    <property type="project" value="InterPro"/>
</dbReference>